<dbReference type="PANTHER" id="PTHR43037:SF1">
    <property type="entry name" value="BLL1128 PROTEIN"/>
    <property type="match status" value="1"/>
</dbReference>
<evidence type="ECO:0008006" key="5">
    <source>
        <dbReference type="Google" id="ProtNLM"/>
    </source>
</evidence>
<evidence type="ECO:0000313" key="4">
    <source>
        <dbReference type="Proteomes" id="UP000214646"/>
    </source>
</evidence>
<evidence type="ECO:0000313" key="3">
    <source>
        <dbReference type="EMBL" id="OWK42355.1"/>
    </source>
</evidence>
<dbReference type="InterPro" id="IPR050955">
    <property type="entry name" value="Plant_Biomass_Hydrol_Est"/>
</dbReference>
<evidence type="ECO:0000256" key="2">
    <source>
        <dbReference type="SAM" id="SignalP"/>
    </source>
</evidence>
<dbReference type="OrthoDB" id="236649at2"/>
<keyword evidence="4" id="KW-1185">Reference proteome</keyword>
<dbReference type="EMBL" id="NIDE01000005">
    <property type="protein sequence ID" value="OWK42355.1"/>
    <property type="molecule type" value="Genomic_DNA"/>
</dbReference>
<dbReference type="InterPro" id="IPR029058">
    <property type="entry name" value="AB_hydrolase_fold"/>
</dbReference>
<sequence>MSRSAVAFLFVVVLAAGRASAQPTFEQPKAFLPDEATLKEIVGKTEALKAAIAFFPKSMGADIRADVEVYLKAAEWTIRHGEWFHKDSGKHTLAVIAAGRARADAAAQGKTPWRDVRGKPIVRGYVSGVDGSVQPYSIVLPEGFGTDDKKWRLDIVLHGRDQTLTEVKFIQGKEASKGAAKGLDHVILEVYGRGNNAYRWAGETDVSESLKHFLKMQGKGSGPAPEWIDSNQLVLRGFSMGGAGTWHIGLHHPFSLAVIGPGAGFTATRGYIKNLPPKLPDYQEKCLHIYDAVDYAENAFNVPVVAYSGEKDPQKAAADNIEAALKNFKGPLRFTHLVAPGLEHQMPAAWQAKAEAEYQKYLKTAGDWPERIHFVTYTSRYHNIRWGIIRALDRQYERATVDGQRTDEKQELKTTNVRAIEIYHHQSPARITIDGQLVAPAKGETTLLVKTAGRWEVMDESKWPTRLAKEHGREALQGPIDDAFMDPFEVVPPAGTGWHEAVTKYATGDLARFEKEWDTFFRGRLRSVSVEKGRERKPHNLVLFGDPGSNPLIEEIAGKLPIKWTKETLEVNGVTYDPKTHVPVLIYPNPLNPTRYVVINSGHTFHAAELKGTNAQLYPRLGDWAVLKLAPTAKDPLATEVVAAGLFDEFWQFPKR</sequence>
<protein>
    <recommendedName>
        <fullName evidence="5">Peptidase S9 prolyl oligopeptidase catalytic domain-containing protein</fullName>
    </recommendedName>
</protein>
<organism evidence="3 4">
    <name type="scientific">Fimbriiglobus ruber</name>
    <dbReference type="NCBI Taxonomy" id="1908690"/>
    <lineage>
        <taxon>Bacteria</taxon>
        <taxon>Pseudomonadati</taxon>
        <taxon>Planctomycetota</taxon>
        <taxon>Planctomycetia</taxon>
        <taxon>Gemmatales</taxon>
        <taxon>Gemmataceae</taxon>
        <taxon>Fimbriiglobus</taxon>
    </lineage>
</organism>
<evidence type="ECO:0000256" key="1">
    <source>
        <dbReference type="ARBA" id="ARBA00022729"/>
    </source>
</evidence>
<dbReference type="AlphaFoldDB" id="A0A225E0Y6"/>
<comment type="caution">
    <text evidence="3">The sequence shown here is derived from an EMBL/GenBank/DDBJ whole genome shotgun (WGS) entry which is preliminary data.</text>
</comment>
<name>A0A225E0Y6_9BACT</name>
<keyword evidence="1 2" id="KW-0732">Signal</keyword>
<dbReference type="Proteomes" id="UP000214646">
    <property type="component" value="Unassembled WGS sequence"/>
</dbReference>
<reference evidence="4" key="1">
    <citation type="submission" date="2017-06" db="EMBL/GenBank/DDBJ databases">
        <title>Genome analysis of Fimbriiglobus ruber SP5, the first member of the order Planctomycetales with confirmed chitinolytic capability.</title>
        <authorList>
            <person name="Ravin N.V."/>
            <person name="Rakitin A.L."/>
            <person name="Ivanova A.A."/>
            <person name="Beletsky A.V."/>
            <person name="Kulichevskaya I.S."/>
            <person name="Mardanov A.V."/>
            <person name="Dedysh S.N."/>
        </authorList>
    </citation>
    <scope>NUCLEOTIDE SEQUENCE [LARGE SCALE GENOMIC DNA]</scope>
    <source>
        <strain evidence="4">SP5</strain>
    </source>
</reference>
<feature type="signal peptide" evidence="2">
    <location>
        <begin position="1"/>
        <end position="21"/>
    </location>
</feature>
<dbReference type="PANTHER" id="PTHR43037">
    <property type="entry name" value="UNNAMED PRODUCT-RELATED"/>
    <property type="match status" value="1"/>
</dbReference>
<gene>
    <name evidence="3" type="ORF">FRUB_04433</name>
</gene>
<dbReference type="SUPFAM" id="SSF53474">
    <property type="entry name" value="alpha/beta-Hydrolases"/>
    <property type="match status" value="1"/>
</dbReference>
<proteinExistence type="predicted"/>
<dbReference type="RefSeq" id="WP_088255526.1">
    <property type="nucleotide sequence ID" value="NZ_NIDE01000005.1"/>
</dbReference>
<dbReference type="Gene3D" id="3.40.50.1820">
    <property type="entry name" value="alpha/beta hydrolase"/>
    <property type="match status" value="1"/>
</dbReference>
<accession>A0A225E0Y6</accession>
<feature type="chain" id="PRO_5013234280" description="Peptidase S9 prolyl oligopeptidase catalytic domain-containing protein" evidence="2">
    <location>
        <begin position="22"/>
        <end position="656"/>
    </location>
</feature>